<protein>
    <recommendedName>
        <fullName evidence="6 7">Methionine aminopeptidase</fullName>
        <shortName evidence="6">MAP</shortName>
        <shortName evidence="6">MetAP</shortName>
        <ecNumber evidence="6 7">3.4.11.18</ecNumber>
    </recommendedName>
    <alternativeName>
        <fullName evidence="6">Peptidase M</fullName>
    </alternativeName>
</protein>
<gene>
    <name evidence="6" type="primary">map</name>
    <name evidence="9" type="ORF">UY20_C0003G0010</name>
</gene>
<dbReference type="GO" id="GO:0004239">
    <property type="term" value="F:initiator methionyl aminopeptidase activity"/>
    <property type="evidence" value="ECO:0007669"/>
    <property type="project" value="UniProtKB-UniRule"/>
</dbReference>
<dbReference type="Gene3D" id="3.90.230.10">
    <property type="entry name" value="Creatinase/methionine aminopeptidase superfamily"/>
    <property type="match status" value="1"/>
</dbReference>
<feature type="binding site" evidence="6">
    <location>
        <position position="175"/>
    </location>
    <ligand>
        <name>substrate</name>
    </ligand>
</feature>
<organism evidence="9 10">
    <name type="scientific">Candidatus Yanofskybacteria bacterium GW2011_GWA1_48_10</name>
    <dbReference type="NCBI Taxonomy" id="1619022"/>
    <lineage>
        <taxon>Bacteria</taxon>
        <taxon>Candidatus Yanofskyibacteriota</taxon>
    </lineage>
</organism>
<evidence type="ECO:0000313" key="9">
    <source>
        <dbReference type="EMBL" id="KKU89971.1"/>
    </source>
</evidence>
<evidence type="ECO:0000256" key="4">
    <source>
        <dbReference type="ARBA" id="ARBA00022723"/>
    </source>
</evidence>
<feature type="binding site" evidence="6">
    <location>
        <position position="168"/>
    </location>
    <ligand>
        <name>a divalent metal cation</name>
        <dbReference type="ChEBI" id="CHEBI:60240"/>
        <label>2</label>
        <note>catalytic</note>
    </ligand>
</feature>
<dbReference type="CDD" id="cd01086">
    <property type="entry name" value="MetAP1"/>
    <property type="match status" value="1"/>
</dbReference>
<comment type="similarity">
    <text evidence="6">Belongs to the peptidase M24A family. Methionine aminopeptidase type 1 subfamily.</text>
</comment>
<feature type="binding site" evidence="6">
    <location>
        <position position="76"/>
    </location>
    <ligand>
        <name>substrate</name>
    </ligand>
</feature>
<dbReference type="AlphaFoldDB" id="A0A0G1U797"/>
<evidence type="ECO:0000313" key="10">
    <source>
        <dbReference type="Proteomes" id="UP000034403"/>
    </source>
</evidence>
<dbReference type="GO" id="GO:0006508">
    <property type="term" value="P:proteolysis"/>
    <property type="evidence" value="ECO:0007669"/>
    <property type="project" value="UniProtKB-KW"/>
</dbReference>
<feature type="binding site" evidence="6">
    <location>
        <position position="93"/>
    </location>
    <ligand>
        <name>a divalent metal cation</name>
        <dbReference type="ChEBI" id="CHEBI:60240"/>
        <label>1</label>
    </ligand>
</feature>
<dbReference type="NCBIfam" id="TIGR00500">
    <property type="entry name" value="met_pdase_I"/>
    <property type="match status" value="1"/>
</dbReference>
<proteinExistence type="inferred from homology"/>
<dbReference type="InterPro" id="IPR036005">
    <property type="entry name" value="Creatinase/aminopeptidase-like"/>
</dbReference>
<reference evidence="9 10" key="1">
    <citation type="journal article" date="2015" name="Nature">
        <title>rRNA introns, odd ribosomes, and small enigmatic genomes across a large radiation of phyla.</title>
        <authorList>
            <person name="Brown C.T."/>
            <person name="Hug L.A."/>
            <person name="Thomas B.C."/>
            <person name="Sharon I."/>
            <person name="Castelle C.J."/>
            <person name="Singh A."/>
            <person name="Wilkins M.J."/>
            <person name="Williams K.H."/>
            <person name="Banfield J.F."/>
        </authorList>
    </citation>
    <scope>NUCLEOTIDE SEQUENCE [LARGE SCALE GENOMIC DNA]</scope>
</reference>
<accession>A0A0G1U797</accession>
<feature type="binding site" evidence="6">
    <location>
        <position position="232"/>
    </location>
    <ligand>
        <name>a divalent metal cation</name>
        <dbReference type="ChEBI" id="CHEBI:60240"/>
        <label>2</label>
        <note>catalytic</note>
    </ligand>
</feature>
<comment type="subunit">
    <text evidence="6">Monomer.</text>
</comment>
<feature type="binding site" evidence="6">
    <location>
        <position position="104"/>
    </location>
    <ligand>
        <name>a divalent metal cation</name>
        <dbReference type="ChEBI" id="CHEBI:60240"/>
        <label>1</label>
    </ligand>
</feature>
<sequence>MTLKTSHQIRLMREGGQILAEILDTLTAAVRPGIQTLELEALARKLILNRKAKPSFFNYRGFPAALCVSLNEEIVHGVPSTRVIKSGDLVKLDLGIKYKGLHTDSARSIVAGKGNFPLARKLIAVAEEALAVGIAESRVGRTIGDVGSAIHGYVKSQKMDVVRDLVGHGIGVKVHEEPEVPNYGKPSQGERLVEGMVFAIEPMIVVGSYKIQDGADGFSFVTTDGKPAAHAEHTIAVTNDGPLILSASSRLNK</sequence>
<evidence type="ECO:0000256" key="2">
    <source>
        <dbReference type="ARBA" id="ARBA00022438"/>
    </source>
</evidence>
<comment type="cofactor">
    <cofactor evidence="6">
        <name>Co(2+)</name>
        <dbReference type="ChEBI" id="CHEBI:48828"/>
    </cofactor>
    <cofactor evidence="6">
        <name>Zn(2+)</name>
        <dbReference type="ChEBI" id="CHEBI:29105"/>
    </cofactor>
    <cofactor evidence="6">
        <name>Mn(2+)</name>
        <dbReference type="ChEBI" id="CHEBI:29035"/>
    </cofactor>
    <cofactor evidence="6">
        <name>Fe(2+)</name>
        <dbReference type="ChEBI" id="CHEBI:29033"/>
    </cofactor>
    <text evidence="6">Binds 2 divalent metal cations per subunit. Has a high-affinity and a low affinity metal-binding site. The true nature of the physiological cofactor is under debate. The enzyme is active with cobalt, zinc, manganese or divalent iron ions. Most likely, methionine aminopeptidases function as mononuclear Fe(2+)-metalloproteases under physiological conditions, and the catalytically relevant metal-binding site has been assigned to the histidine-containing high-affinity site.</text>
</comment>
<feature type="binding site" evidence="6">
    <location>
        <position position="104"/>
    </location>
    <ligand>
        <name>a divalent metal cation</name>
        <dbReference type="ChEBI" id="CHEBI:60240"/>
        <label>2</label>
        <note>catalytic</note>
    </ligand>
</feature>
<keyword evidence="4 6" id="KW-0479">Metal-binding</keyword>
<evidence type="ECO:0000256" key="6">
    <source>
        <dbReference type="HAMAP-Rule" id="MF_01974"/>
    </source>
</evidence>
<dbReference type="Pfam" id="PF00557">
    <property type="entry name" value="Peptidase_M24"/>
    <property type="match status" value="1"/>
</dbReference>
<dbReference type="GO" id="GO:0070006">
    <property type="term" value="F:metalloaminopeptidase activity"/>
    <property type="evidence" value="ECO:0007669"/>
    <property type="project" value="UniProtKB-UniRule"/>
</dbReference>
<evidence type="ECO:0000256" key="5">
    <source>
        <dbReference type="ARBA" id="ARBA00022801"/>
    </source>
</evidence>
<keyword evidence="5 6" id="KW-0378">Hydrolase</keyword>
<dbReference type="InterPro" id="IPR000994">
    <property type="entry name" value="Pept_M24"/>
</dbReference>
<comment type="function">
    <text evidence="1 6">Removes the N-terminal methionine from nascent proteins. The N-terminal methionine is often cleaved when the second residue in the primary sequence is small and uncharged (Met-Ala-, Cys, Gly, Pro, Ser, Thr, or Val). Requires deformylation of the N(alpha)-formylated initiator methionine before it can be hydrolyzed.</text>
</comment>
<dbReference type="GO" id="GO:0046872">
    <property type="term" value="F:metal ion binding"/>
    <property type="evidence" value="ECO:0007669"/>
    <property type="project" value="UniProtKB-UniRule"/>
</dbReference>
<evidence type="ECO:0000256" key="3">
    <source>
        <dbReference type="ARBA" id="ARBA00022670"/>
    </source>
</evidence>
<feature type="binding site" evidence="6">
    <location>
        <position position="232"/>
    </location>
    <ligand>
        <name>a divalent metal cation</name>
        <dbReference type="ChEBI" id="CHEBI:60240"/>
        <label>1</label>
    </ligand>
</feature>
<dbReference type="PANTHER" id="PTHR43330:SF27">
    <property type="entry name" value="METHIONINE AMINOPEPTIDASE"/>
    <property type="match status" value="1"/>
</dbReference>
<dbReference type="PANTHER" id="PTHR43330">
    <property type="entry name" value="METHIONINE AMINOPEPTIDASE"/>
    <property type="match status" value="1"/>
</dbReference>
<dbReference type="HAMAP" id="MF_01974">
    <property type="entry name" value="MetAP_1"/>
    <property type="match status" value="1"/>
</dbReference>
<dbReference type="InterPro" id="IPR002467">
    <property type="entry name" value="Pept_M24A_MAP1"/>
</dbReference>
<keyword evidence="3 6" id="KW-0645">Protease</keyword>
<dbReference type="EC" id="3.4.11.18" evidence="6 7"/>
<feature type="binding site" evidence="6">
    <location>
        <position position="201"/>
    </location>
    <ligand>
        <name>a divalent metal cation</name>
        <dbReference type="ChEBI" id="CHEBI:60240"/>
        <label>2</label>
        <note>catalytic</note>
    </ligand>
</feature>
<evidence type="ECO:0000259" key="8">
    <source>
        <dbReference type="Pfam" id="PF00557"/>
    </source>
</evidence>
<name>A0A0G1U797_9BACT</name>
<comment type="caution">
    <text evidence="9">The sequence shown here is derived from an EMBL/GenBank/DDBJ whole genome shotgun (WGS) entry which is preliminary data.</text>
</comment>
<dbReference type="PATRIC" id="fig|1619022.3.peg.106"/>
<dbReference type="InterPro" id="IPR001714">
    <property type="entry name" value="Pept_M24_MAP"/>
</dbReference>
<dbReference type="Proteomes" id="UP000034403">
    <property type="component" value="Unassembled WGS sequence"/>
</dbReference>
<feature type="domain" description="Peptidase M24" evidence="8">
    <location>
        <begin position="11"/>
        <end position="239"/>
    </location>
</feature>
<evidence type="ECO:0000256" key="7">
    <source>
        <dbReference type="RuleBase" id="RU003653"/>
    </source>
</evidence>
<dbReference type="PRINTS" id="PR00599">
    <property type="entry name" value="MAPEPTIDASE"/>
</dbReference>
<keyword evidence="2 6" id="KW-0031">Aminopeptidase</keyword>
<dbReference type="EMBL" id="LCPC01000003">
    <property type="protein sequence ID" value="KKU89971.1"/>
    <property type="molecule type" value="Genomic_DNA"/>
</dbReference>
<dbReference type="GO" id="GO:0005829">
    <property type="term" value="C:cytosol"/>
    <property type="evidence" value="ECO:0007669"/>
    <property type="project" value="TreeGrafter"/>
</dbReference>
<dbReference type="SUPFAM" id="SSF55920">
    <property type="entry name" value="Creatinase/aminopeptidase"/>
    <property type="match status" value="1"/>
</dbReference>
<evidence type="ECO:0000256" key="1">
    <source>
        <dbReference type="ARBA" id="ARBA00002521"/>
    </source>
</evidence>
<comment type="catalytic activity">
    <reaction evidence="6 7">
        <text>Release of N-terminal amino acids, preferentially methionine, from peptides and arylamides.</text>
        <dbReference type="EC" id="3.4.11.18"/>
    </reaction>
</comment>